<dbReference type="EMBL" id="CP000155">
    <property type="protein sequence ID" value="ABC29345.1"/>
    <property type="molecule type" value="Genomic_DNA"/>
</dbReference>
<name>Q2SJ29_HAHCH</name>
<reference evidence="4 5" key="1">
    <citation type="journal article" date="2005" name="Nucleic Acids Res.">
        <title>Genomic blueprint of Hahella chejuensis, a marine microbe producing an algicidal agent.</title>
        <authorList>
            <person name="Jeong H."/>
            <person name="Yim J.H."/>
            <person name="Lee C."/>
            <person name="Choi S.-H."/>
            <person name="Park Y.K."/>
            <person name="Yoon S.H."/>
            <person name="Hur C.-G."/>
            <person name="Kang H.-Y."/>
            <person name="Kim D."/>
            <person name="Lee H.H."/>
            <person name="Park K.H."/>
            <person name="Park S.-H."/>
            <person name="Park H.-S."/>
            <person name="Lee H.K."/>
            <person name="Oh T.K."/>
            <person name="Kim J.F."/>
        </authorList>
    </citation>
    <scope>NUCLEOTIDE SEQUENCE [LARGE SCALE GENOMIC DNA]</scope>
    <source>
        <strain evidence="4 5">KCTC 2396</strain>
    </source>
</reference>
<dbReference type="STRING" id="349521.HCH_02544"/>
<dbReference type="NCBIfam" id="NF006564">
    <property type="entry name" value="PRK09071.1"/>
    <property type="match status" value="1"/>
</dbReference>
<dbReference type="Gene3D" id="3.40.1030.10">
    <property type="entry name" value="Nucleoside phosphorylase/phosphoribosyltransferase catalytic domain"/>
    <property type="match status" value="1"/>
</dbReference>
<keyword evidence="1 4" id="KW-0328">Glycosyltransferase</keyword>
<dbReference type="eggNOG" id="COG0547">
    <property type="taxonomic scope" value="Bacteria"/>
</dbReference>
<dbReference type="InterPro" id="IPR035902">
    <property type="entry name" value="Nuc_phospho_transferase"/>
</dbReference>
<keyword evidence="5" id="KW-1185">Reference proteome</keyword>
<evidence type="ECO:0000259" key="3">
    <source>
        <dbReference type="Pfam" id="PF02885"/>
    </source>
</evidence>
<evidence type="ECO:0000256" key="1">
    <source>
        <dbReference type="ARBA" id="ARBA00022676"/>
    </source>
</evidence>
<dbReference type="PANTHER" id="PTHR43285:SF2">
    <property type="entry name" value="ANTHRANILATE PHOSPHORIBOSYLTRANSFERASE"/>
    <property type="match status" value="1"/>
</dbReference>
<protein>
    <submittedName>
        <fullName evidence="4">Anthranilate phosphoribosyltransferase</fullName>
    </submittedName>
</protein>
<keyword evidence="2 4" id="KW-0808">Transferase</keyword>
<dbReference type="InterPro" id="IPR036320">
    <property type="entry name" value="Glycosyl_Trfase_fam3_N_dom_sf"/>
</dbReference>
<dbReference type="OrthoDB" id="9768896at2"/>
<sequence length="335" mass="37864">MLNEKFPKESNEHAFAPFIRALGKGKKGSRSLTREEARAAMGMILDGETLDLQLGAFLMLLRVKEETPEELAGFVEAAQARFNAPKLKVDIDWSSYAGKKRHQPWFLFSALLLSQNGYRIFMHGSEGHTQGRLYTRSLVETLGLPVAANWSEAASAIEKDYFVYMPLQSFSPRLHDIIQMRSILGLRSPVHSMARLLNPLHASLVMQGIFHPPYNPIHQLSANLLQYPTAVVIKGEGGEVERNPDAQCIAHISRQGETFEETWPPLFAQRHLKAEALSIEHMLNVWRGVDEDEYAEAAVISTLALALKYIGNSQSQQEALEIAAEWWRKRDKQRF</sequence>
<dbReference type="SUPFAM" id="SSF47648">
    <property type="entry name" value="Nucleoside phosphorylase/phosphoribosyltransferase N-terminal domain"/>
    <property type="match status" value="1"/>
</dbReference>
<evidence type="ECO:0000313" key="4">
    <source>
        <dbReference type="EMBL" id="ABC29345.1"/>
    </source>
</evidence>
<dbReference type="GO" id="GO:0004048">
    <property type="term" value="F:anthranilate phosphoribosyltransferase activity"/>
    <property type="evidence" value="ECO:0007669"/>
    <property type="project" value="InterPro"/>
</dbReference>
<gene>
    <name evidence="4" type="ordered locus">HCH_02544</name>
</gene>
<dbReference type="GO" id="GO:0000162">
    <property type="term" value="P:L-tryptophan biosynthetic process"/>
    <property type="evidence" value="ECO:0007669"/>
    <property type="project" value="InterPro"/>
</dbReference>
<dbReference type="SUPFAM" id="SSF52418">
    <property type="entry name" value="Nucleoside phosphorylase/phosphoribosyltransferase catalytic domain"/>
    <property type="match status" value="1"/>
</dbReference>
<evidence type="ECO:0000313" key="5">
    <source>
        <dbReference type="Proteomes" id="UP000000238"/>
    </source>
</evidence>
<evidence type="ECO:0000256" key="2">
    <source>
        <dbReference type="ARBA" id="ARBA00022679"/>
    </source>
</evidence>
<proteinExistence type="predicted"/>
<dbReference type="RefSeq" id="WP_011396414.1">
    <property type="nucleotide sequence ID" value="NC_007645.1"/>
</dbReference>
<dbReference type="KEGG" id="hch:HCH_02544"/>
<dbReference type="GO" id="GO:0005829">
    <property type="term" value="C:cytosol"/>
    <property type="evidence" value="ECO:0007669"/>
    <property type="project" value="TreeGrafter"/>
</dbReference>
<dbReference type="InterPro" id="IPR017459">
    <property type="entry name" value="Glycosyl_Trfase_fam3_N_dom"/>
</dbReference>
<dbReference type="AlphaFoldDB" id="Q2SJ29"/>
<dbReference type="PANTHER" id="PTHR43285">
    <property type="entry name" value="ANTHRANILATE PHOSPHORIBOSYLTRANSFERASE"/>
    <property type="match status" value="1"/>
</dbReference>
<feature type="domain" description="Glycosyl transferase family 3 N-terminal" evidence="3">
    <location>
        <begin position="17"/>
        <end position="80"/>
    </location>
</feature>
<dbReference type="Pfam" id="PF02885">
    <property type="entry name" value="Glycos_trans_3N"/>
    <property type="match status" value="1"/>
</dbReference>
<dbReference type="Gene3D" id="1.20.970.10">
    <property type="entry name" value="Transferase, Pyrimidine Nucleoside Phosphorylase, Chain C"/>
    <property type="match status" value="1"/>
</dbReference>
<dbReference type="Proteomes" id="UP000000238">
    <property type="component" value="Chromosome"/>
</dbReference>
<accession>Q2SJ29</accession>
<dbReference type="InterPro" id="IPR005940">
    <property type="entry name" value="Anthranilate_Pribosyl_Tfrase"/>
</dbReference>
<organism evidence="4 5">
    <name type="scientific">Hahella chejuensis (strain KCTC 2396)</name>
    <dbReference type="NCBI Taxonomy" id="349521"/>
    <lineage>
        <taxon>Bacteria</taxon>
        <taxon>Pseudomonadati</taxon>
        <taxon>Pseudomonadota</taxon>
        <taxon>Gammaproteobacteria</taxon>
        <taxon>Oceanospirillales</taxon>
        <taxon>Hahellaceae</taxon>
        <taxon>Hahella</taxon>
    </lineage>
</organism>
<dbReference type="HOGENOM" id="CLU_043389_0_0_6"/>